<dbReference type="InterPro" id="IPR036282">
    <property type="entry name" value="Glutathione-S-Trfase_C_sf"/>
</dbReference>
<evidence type="ECO:0000259" key="3">
    <source>
        <dbReference type="PROSITE" id="PS50404"/>
    </source>
</evidence>
<dbReference type="EMBL" id="JAPEVG010000281">
    <property type="protein sequence ID" value="KAJ8469633.1"/>
    <property type="molecule type" value="Genomic_DNA"/>
</dbReference>
<evidence type="ECO:0008006" key="7">
    <source>
        <dbReference type="Google" id="ProtNLM"/>
    </source>
</evidence>
<evidence type="ECO:0000313" key="5">
    <source>
        <dbReference type="EMBL" id="KAJ8469633.1"/>
    </source>
</evidence>
<proteinExistence type="inferred from homology"/>
<dbReference type="SFLD" id="SFLDS00019">
    <property type="entry name" value="Glutathione_Transferase_(cytos"/>
    <property type="match status" value="1"/>
</dbReference>
<dbReference type="Proteomes" id="UP001215151">
    <property type="component" value="Unassembled WGS sequence"/>
</dbReference>
<evidence type="ECO:0000256" key="2">
    <source>
        <dbReference type="RuleBase" id="RU003494"/>
    </source>
</evidence>
<evidence type="ECO:0000259" key="4">
    <source>
        <dbReference type="PROSITE" id="PS50405"/>
    </source>
</evidence>
<dbReference type="CDD" id="cd03048">
    <property type="entry name" value="GST_N_Ure2p_like"/>
    <property type="match status" value="1"/>
</dbReference>
<keyword evidence="6" id="KW-1185">Reference proteome</keyword>
<dbReference type="SFLD" id="SFLDG01151">
    <property type="entry name" value="Main.2:_Nu-like"/>
    <property type="match status" value="1"/>
</dbReference>
<protein>
    <recommendedName>
        <fullName evidence="7">Glutathione S-transferase</fullName>
    </recommendedName>
</protein>
<dbReference type="PANTHER" id="PTHR44051">
    <property type="entry name" value="GLUTATHIONE S-TRANSFERASE-RELATED"/>
    <property type="match status" value="1"/>
</dbReference>
<dbReference type="AlphaFoldDB" id="A0AAD7XAF6"/>
<evidence type="ECO:0000313" key="6">
    <source>
        <dbReference type="Proteomes" id="UP001215151"/>
    </source>
</evidence>
<dbReference type="SUPFAM" id="SSF47616">
    <property type="entry name" value="GST C-terminal domain-like"/>
    <property type="match status" value="1"/>
</dbReference>
<feature type="domain" description="GST C-terminal" evidence="4">
    <location>
        <begin position="150"/>
        <end position="270"/>
    </location>
</feature>
<reference evidence="5" key="1">
    <citation type="submission" date="2022-11" db="EMBL/GenBank/DDBJ databases">
        <title>Genome Sequence of Cubamyces cubensis.</title>
        <authorList>
            <person name="Buettner E."/>
        </authorList>
    </citation>
    <scope>NUCLEOTIDE SEQUENCE</scope>
    <source>
        <strain evidence="5">MPL-01</strain>
    </source>
</reference>
<feature type="domain" description="GST N-terminal" evidence="3">
    <location>
        <begin position="57"/>
        <end position="141"/>
    </location>
</feature>
<organism evidence="5 6">
    <name type="scientific">Trametes cubensis</name>
    <dbReference type="NCBI Taxonomy" id="1111947"/>
    <lineage>
        <taxon>Eukaryota</taxon>
        <taxon>Fungi</taxon>
        <taxon>Dikarya</taxon>
        <taxon>Basidiomycota</taxon>
        <taxon>Agaricomycotina</taxon>
        <taxon>Agaricomycetes</taxon>
        <taxon>Polyporales</taxon>
        <taxon>Polyporaceae</taxon>
        <taxon>Trametes</taxon>
    </lineage>
</organism>
<dbReference type="InterPro" id="IPR004046">
    <property type="entry name" value="GST_C"/>
</dbReference>
<dbReference type="InterPro" id="IPR036249">
    <property type="entry name" value="Thioredoxin-like_sf"/>
</dbReference>
<dbReference type="Pfam" id="PF02798">
    <property type="entry name" value="GST_N"/>
    <property type="match status" value="1"/>
</dbReference>
<comment type="similarity">
    <text evidence="1 2">Belongs to the GST superfamily.</text>
</comment>
<dbReference type="InterPro" id="IPR040079">
    <property type="entry name" value="Glutathione_S-Trfase"/>
</dbReference>
<evidence type="ECO:0000256" key="1">
    <source>
        <dbReference type="ARBA" id="ARBA00007409"/>
    </source>
</evidence>
<dbReference type="Pfam" id="PF00043">
    <property type="entry name" value="GST_C"/>
    <property type="match status" value="1"/>
</dbReference>
<dbReference type="InterPro" id="IPR010987">
    <property type="entry name" value="Glutathione-S-Trfase_C-like"/>
</dbReference>
<dbReference type="SFLD" id="SFLDG00358">
    <property type="entry name" value="Main_(cytGST)"/>
    <property type="match status" value="1"/>
</dbReference>
<dbReference type="InterPro" id="IPR004045">
    <property type="entry name" value="Glutathione_S-Trfase_N"/>
</dbReference>
<accession>A0AAD7XAF6</accession>
<sequence length="270" mass="29888">MTSSVLPSTFKFAKPALLCFGRALELRASGFGAGASARTGRTQGYSTATSPSTKPLLLYTAGTPNGRKVSVFLEELKEVYGLPYGVRPIDISKNVQKEPWFLALNPNGRIPVLVDRNRADFAVFETGAILLYLAHHYDTLRKFAFDPAARPDEHSEMLQWMFFAHGGIGPMQGQANHFVRFAPEDIPYAKKRYLDETKRLYGVLDMRLTGRDWLAGAGRGMYSIADMNALPWVSSHGFCGIETLDAWPNVKAWVEQAMARPAVKAGMQVP</sequence>
<dbReference type="SUPFAM" id="SSF52833">
    <property type="entry name" value="Thioredoxin-like"/>
    <property type="match status" value="1"/>
</dbReference>
<dbReference type="Gene3D" id="3.40.30.10">
    <property type="entry name" value="Glutaredoxin"/>
    <property type="match status" value="1"/>
</dbReference>
<comment type="caution">
    <text evidence="5">The sequence shown here is derived from an EMBL/GenBank/DDBJ whole genome shotgun (WGS) entry which is preliminary data.</text>
</comment>
<gene>
    <name evidence="5" type="ORF">ONZ51_g8863</name>
</gene>
<dbReference type="Gene3D" id="1.20.1050.10">
    <property type="match status" value="1"/>
</dbReference>
<name>A0AAD7XAF6_9APHY</name>
<dbReference type="PROSITE" id="PS50404">
    <property type="entry name" value="GST_NTER"/>
    <property type="match status" value="1"/>
</dbReference>
<dbReference type="PANTHER" id="PTHR44051:SF8">
    <property type="entry name" value="GLUTATHIONE S-TRANSFERASE GSTA"/>
    <property type="match status" value="1"/>
</dbReference>
<dbReference type="PROSITE" id="PS50405">
    <property type="entry name" value="GST_CTER"/>
    <property type="match status" value="1"/>
</dbReference>